<evidence type="ECO:0000313" key="2">
    <source>
        <dbReference type="EMBL" id="AWN56368.1"/>
    </source>
</evidence>
<name>A0A343YVQ1_9HYME</name>
<dbReference type="AlphaFoldDB" id="A0A343YVQ1"/>
<organism evidence="2">
    <name type="scientific">Pheidole tristis</name>
    <dbReference type="NCBI Taxonomy" id="615606"/>
    <lineage>
        <taxon>Eukaryota</taxon>
        <taxon>Metazoa</taxon>
        <taxon>Ecdysozoa</taxon>
        <taxon>Arthropoda</taxon>
        <taxon>Hexapoda</taxon>
        <taxon>Insecta</taxon>
        <taxon>Pterygota</taxon>
        <taxon>Neoptera</taxon>
        <taxon>Endopterygota</taxon>
        <taxon>Hymenoptera</taxon>
        <taxon>Apocrita</taxon>
        <taxon>Aculeata</taxon>
        <taxon>Formicoidea</taxon>
        <taxon>Formicidae</taxon>
        <taxon>Myrmicinae</taxon>
        <taxon>Pheidole</taxon>
    </lineage>
</organism>
<proteinExistence type="predicted"/>
<geneLocation type="mitochondrion" evidence="2"/>
<reference evidence="2" key="1">
    <citation type="submission" date="2017-10" db="EMBL/GenBank/DDBJ databases">
        <title>Mitogenomes of tropical arthropods.</title>
        <authorList>
            <person name="Pires Paula D."/>
            <person name="Coiti Togawa R."/>
        </authorList>
    </citation>
    <scope>NUCLEOTIDE SEQUENCE</scope>
</reference>
<keyword evidence="1" id="KW-1133">Transmembrane helix</keyword>
<protein>
    <submittedName>
        <fullName evidence="2">NADH dehydrogenase subunit 6</fullName>
    </submittedName>
</protein>
<accession>A0A343YVQ1</accession>
<keyword evidence="1" id="KW-0472">Membrane</keyword>
<dbReference type="EMBL" id="MG253279">
    <property type="protein sequence ID" value="AWN56368.1"/>
    <property type="molecule type" value="Genomic_DNA"/>
</dbReference>
<evidence type="ECO:0000256" key="1">
    <source>
        <dbReference type="SAM" id="Phobius"/>
    </source>
</evidence>
<keyword evidence="2" id="KW-0496">Mitochondrion</keyword>
<feature type="transmembrane region" description="Helical" evidence="1">
    <location>
        <begin position="76"/>
        <end position="96"/>
    </location>
</feature>
<sequence>MFMLMFILFMLLINHIHPIFTLILILIYSSIICLLMSSWSHNYMYSIMLFLILVSGMLIMFLYFSSLISNEQTKIYINFPLTISLIINMTIIYKFMKYFNYPLYNFNEKFTLFNLNYNLFNNILHMYSYPYTNITLICILYLLITLLTMY</sequence>
<feature type="transmembrane region" description="Helical" evidence="1">
    <location>
        <begin position="43"/>
        <end position="64"/>
    </location>
</feature>
<feature type="transmembrane region" description="Helical" evidence="1">
    <location>
        <begin position="129"/>
        <end position="149"/>
    </location>
</feature>
<feature type="transmembrane region" description="Helical" evidence="1">
    <location>
        <begin position="7"/>
        <end position="37"/>
    </location>
</feature>
<keyword evidence="1" id="KW-0812">Transmembrane</keyword>